<evidence type="ECO:0000313" key="3">
    <source>
        <dbReference type="Proteomes" id="UP001059380"/>
    </source>
</evidence>
<dbReference type="Proteomes" id="UP001059380">
    <property type="component" value="Chromosome"/>
</dbReference>
<dbReference type="RefSeq" id="WP_260795063.1">
    <property type="nucleotide sequence ID" value="NZ_CP093313.1"/>
</dbReference>
<dbReference type="SUPFAM" id="SSF51735">
    <property type="entry name" value="NAD(P)-binding Rossmann-fold domains"/>
    <property type="match status" value="1"/>
</dbReference>
<evidence type="ECO:0000259" key="1">
    <source>
        <dbReference type="Pfam" id="PF01370"/>
    </source>
</evidence>
<keyword evidence="3" id="KW-1185">Reference proteome</keyword>
<dbReference type="Gene3D" id="3.40.50.720">
    <property type="entry name" value="NAD(P)-binding Rossmann-like Domain"/>
    <property type="match status" value="1"/>
</dbReference>
<dbReference type="PANTHER" id="PTHR43245:SF52">
    <property type="entry name" value="NAD-DEPENDENT EPIMERASE_DEHYDRATASE"/>
    <property type="match status" value="1"/>
</dbReference>
<reference evidence="2" key="1">
    <citation type="submission" date="2021-04" db="EMBL/GenBank/DDBJ databases">
        <title>Phylogenetic analysis of Acidobacteriaceae.</title>
        <authorList>
            <person name="Qiu L."/>
            <person name="Zhang Q."/>
        </authorList>
    </citation>
    <scope>NUCLEOTIDE SEQUENCE</scope>
    <source>
        <strain evidence="2">DSM 25168</strain>
    </source>
</reference>
<dbReference type="AlphaFoldDB" id="A0A9J7BS71"/>
<dbReference type="KEGG" id="orp:MOP44_06115"/>
<dbReference type="InterPro" id="IPR050177">
    <property type="entry name" value="Lipid_A_modif_metabolic_enz"/>
</dbReference>
<dbReference type="PANTHER" id="PTHR43245">
    <property type="entry name" value="BIFUNCTIONAL POLYMYXIN RESISTANCE PROTEIN ARNA"/>
    <property type="match status" value="1"/>
</dbReference>
<dbReference type="Pfam" id="PF01370">
    <property type="entry name" value="Epimerase"/>
    <property type="match status" value="1"/>
</dbReference>
<accession>A0A9J7BS71</accession>
<dbReference type="InterPro" id="IPR036291">
    <property type="entry name" value="NAD(P)-bd_dom_sf"/>
</dbReference>
<protein>
    <submittedName>
        <fullName evidence="2">NAD-dependent epimerase/dehydratase family protein</fullName>
    </submittedName>
</protein>
<evidence type="ECO:0000313" key="2">
    <source>
        <dbReference type="EMBL" id="UWZ85512.1"/>
    </source>
</evidence>
<gene>
    <name evidence="2" type="ORF">MOP44_06115</name>
</gene>
<dbReference type="EMBL" id="CP093313">
    <property type="protein sequence ID" value="UWZ85512.1"/>
    <property type="molecule type" value="Genomic_DNA"/>
</dbReference>
<feature type="domain" description="NAD-dependent epimerase/dehydratase" evidence="1">
    <location>
        <begin position="7"/>
        <end position="232"/>
    </location>
</feature>
<dbReference type="InterPro" id="IPR001509">
    <property type="entry name" value="Epimerase_deHydtase"/>
</dbReference>
<proteinExistence type="predicted"/>
<organism evidence="2 3">
    <name type="scientific">Occallatibacter riparius</name>
    <dbReference type="NCBI Taxonomy" id="1002689"/>
    <lineage>
        <taxon>Bacteria</taxon>
        <taxon>Pseudomonadati</taxon>
        <taxon>Acidobacteriota</taxon>
        <taxon>Terriglobia</taxon>
        <taxon>Terriglobales</taxon>
        <taxon>Acidobacteriaceae</taxon>
        <taxon>Occallatibacter</taxon>
    </lineage>
</organism>
<name>A0A9J7BS71_9BACT</name>
<sequence>MTSGRRILITGSSGYLGRAIIRTLLTQADLEVLIGVDIRSSAALTQLGDPRLRLIVADVADPIDHLLREYKIDTVLHAAFVLRPSHDLRRMRRTNVEGTRQILRACSACGVSHLLHLSSASVYGFLPHQTMPFVETDSLNPEPGFTYAEHKAEGDRLVQETRNQSSIETITVFRPSFIIGGESDNPLYEHLSRRFVFLPSRMSSLQLTHIDDLCAAVLRVLERRPNENYNLGAPGALSPLQMVQRLHGRAILLPQRLLHACNDVGWALRARWLTNWPSSAISSLEGYWWVSSEKLERQMSLSFRYDTEKAFDSWVRERVRLRYHRRFGALE</sequence>